<protein>
    <submittedName>
        <fullName evidence="2">Uncharacterized protein</fullName>
    </submittedName>
</protein>
<dbReference type="Proteomes" id="UP000515811">
    <property type="component" value="Chromosome"/>
</dbReference>
<name>A0A7G9RRM6_9BURK</name>
<feature type="chain" id="PRO_5028939027" evidence="1">
    <location>
        <begin position="23"/>
        <end position="174"/>
    </location>
</feature>
<gene>
    <name evidence="2" type="ORF">H9K76_05210</name>
</gene>
<proteinExistence type="predicted"/>
<dbReference type="AlphaFoldDB" id="A0A7G9RRM6"/>
<sequence>MLILKRCILSAAALTVSASAIAALPDPGLWAIDGEMNGKPGRGIQIDRQGGETVIASYFGYRADGTAVFYQAVGKITDGKTFNANLIEYKGGTVIGGSVEDATEAKTIGPIQAVFNTDSSGSVTLPGTKPQAFIRLAHSSLTMVNSRITEPAFPQAESVEQTVMETSSWVCQYF</sequence>
<feature type="signal peptide" evidence="1">
    <location>
        <begin position="1"/>
        <end position="22"/>
    </location>
</feature>
<evidence type="ECO:0000313" key="2">
    <source>
        <dbReference type="EMBL" id="QNN58251.1"/>
    </source>
</evidence>
<dbReference type="KEGG" id="drg:H9K76_05210"/>
<keyword evidence="3" id="KW-1185">Reference proteome</keyword>
<dbReference type="EMBL" id="CP060714">
    <property type="protein sequence ID" value="QNN58251.1"/>
    <property type="molecule type" value="Genomic_DNA"/>
</dbReference>
<reference evidence="2 3" key="1">
    <citation type="submission" date="2020-08" db="EMBL/GenBank/DDBJ databases">
        <title>Genome sequence of Diaphorobacter ruginosibacter DSM 27467T.</title>
        <authorList>
            <person name="Hyun D.-W."/>
            <person name="Bae J.-W."/>
        </authorList>
    </citation>
    <scope>NUCLEOTIDE SEQUENCE [LARGE SCALE GENOMIC DNA]</scope>
    <source>
        <strain evidence="2 3">DSM 27467</strain>
    </source>
</reference>
<organism evidence="2 3">
    <name type="scientific">Diaphorobacter ruginosibacter</name>
    <dbReference type="NCBI Taxonomy" id="1715720"/>
    <lineage>
        <taxon>Bacteria</taxon>
        <taxon>Pseudomonadati</taxon>
        <taxon>Pseudomonadota</taxon>
        <taxon>Betaproteobacteria</taxon>
        <taxon>Burkholderiales</taxon>
        <taxon>Comamonadaceae</taxon>
        <taxon>Diaphorobacter</taxon>
    </lineage>
</organism>
<keyword evidence="1" id="KW-0732">Signal</keyword>
<evidence type="ECO:0000313" key="3">
    <source>
        <dbReference type="Proteomes" id="UP000515811"/>
    </source>
</evidence>
<evidence type="ECO:0000256" key="1">
    <source>
        <dbReference type="SAM" id="SignalP"/>
    </source>
</evidence>
<accession>A0A7G9RRM6</accession>
<dbReference type="RefSeq" id="WP_187598495.1">
    <property type="nucleotide sequence ID" value="NZ_CP060714.1"/>
</dbReference>